<keyword evidence="4 13" id="KW-0808">Transferase</keyword>
<dbReference type="InterPro" id="IPR017441">
    <property type="entry name" value="Protein_kinase_ATP_BS"/>
</dbReference>
<accession>A0ABC8V031</accession>
<dbReference type="FunFam" id="2.90.10.10:FF:000005">
    <property type="entry name" value="G-type lectin S-receptor-like serine/threonine-protein kinase"/>
    <property type="match status" value="1"/>
</dbReference>
<evidence type="ECO:0000256" key="7">
    <source>
        <dbReference type="ARBA" id="ARBA00022777"/>
    </source>
</evidence>
<dbReference type="Pfam" id="PF07714">
    <property type="entry name" value="PK_Tyr_Ser-Thr"/>
    <property type="match status" value="1"/>
</dbReference>
<dbReference type="Pfam" id="PF08276">
    <property type="entry name" value="PAN_2"/>
    <property type="match status" value="1"/>
</dbReference>
<dbReference type="Gene3D" id="1.10.510.10">
    <property type="entry name" value="Transferase(Phosphotransferase) domain 1"/>
    <property type="match status" value="1"/>
</dbReference>
<dbReference type="GO" id="GO:0005524">
    <property type="term" value="F:ATP binding"/>
    <property type="evidence" value="ECO:0007669"/>
    <property type="project" value="UniProtKB-UniRule"/>
</dbReference>
<evidence type="ECO:0000259" key="17">
    <source>
        <dbReference type="PROSITE" id="PS50011"/>
    </source>
</evidence>
<dbReference type="PROSITE" id="PS00107">
    <property type="entry name" value="PROTEIN_KINASE_ATP"/>
    <property type="match status" value="1"/>
</dbReference>
<evidence type="ECO:0000256" key="9">
    <source>
        <dbReference type="ARBA" id="ARBA00023157"/>
    </source>
</evidence>
<keyword evidence="8 13" id="KW-0067">ATP-binding</keyword>
<name>A0ABC8V031_9AQUA</name>
<dbReference type="GO" id="GO:0004674">
    <property type="term" value="F:protein serine/threonine kinase activity"/>
    <property type="evidence" value="ECO:0007669"/>
    <property type="project" value="UniProtKB-KW"/>
</dbReference>
<dbReference type="InterPro" id="IPR001480">
    <property type="entry name" value="Bulb-type_lectin_dom"/>
</dbReference>
<evidence type="ECO:0000256" key="15">
    <source>
        <dbReference type="SAM" id="Phobius"/>
    </source>
</evidence>
<evidence type="ECO:0000259" key="19">
    <source>
        <dbReference type="PROSITE" id="PS50948"/>
    </source>
</evidence>
<dbReference type="InterPro" id="IPR024171">
    <property type="entry name" value="SRK-like_kinase"/>
</dbReference>
<dbReference type="CDD" id="cd00028">
    <property type="entry name" value="B_lectin"/>
    <property type="match status" value="1"/>
</dbReference>
<evidence type="ECO:0000313" key="22">
    <source>
        <dbReference type="Proteomes" id="UP001642360"/>
    </source>
</evidence>
<feature type="binding site" evidence="14">
    <location>
        <position position="547"/>
    </location>
    <ligand>
        <name>ATP</name>
        <dbReference type="ChEBI" id="CHEBI:30616"/>
    </ligand>
</feature>
<dbReference type="Proteomes" id="UP001642360">
    <property type="component" value="Unassembled WGS sequence"/>
</dbReference>
<keyword evidence="3 13" id="KW-0723">Serine/threonine-protein kinase</keyword>
<dbReference type="SUPFAM" id="SSF56112">
    <property type="entry name" value="Protein kinase-like (PK-like)"/>
    <property type="match status" value="1"/>
</dbReference>
<evidence type="ECO:0000256" key="5">
    <source>
        <dbReference type="ARBA" id="ARBA00022729"/>
    </source>
</evidence>
<keyword evidence="15" id="KW-0472">Membrane</keyword>
<dbReference type="InterPro" id="IPR000858">
    <property type="entry name" value="S_locus_glycoprot_dom"/>
</dbReference>
<keyword evidence="5 16" id="KW-0732">Signal</keyword>
<evidence type="ECO:0000256" key="10">
    <source>
        <dbReference type="ARBA" id="ARBA00023180"/>
    </source>
</evidence>
<sequence length="835" mass="93999">MNLVEKILIFSVLFLLKRRSCTSIDTINSIQSFKDGDNLVSKGGSFKLGFFSPGSSSNRYVGIWYNKVKEQTVVWVANRNKPITSRTGVLSINKIGNLVLYDENRDVLVWTTNVLATTGTTNESFAQLLETGNLVLFQGNKRRVVVWQSFDYPTNTMLPYMKFGVNHRTGLNRFLTSWKSREDPGIGEYSLKMDPNGAPQLFLFNGSVKVWRTGPWIGQGWNGVPEMKYELIVNASYVDNYDETYRMDTTVNASILSRYVMNESGVVEKLGLVEEDQKWVVYWHAPKSKCDNYDKCGVNSYCDPYSFECTCLPGSEPNSTGDWYSRDGSKGCTRKRGEQVCRNDDRFTMVERAKVPDTSLAQVNKSMGTEACMELCLRNCSCTGYASADVNGTGKGCITWYEDLIDTTTLLYGGQDLYIRVNAAGLAQFSKKSKWFDHKRLATIVGVSLAAMLLMLSLVYWLATKKKKGMGERNKSPNSFVTSPFYEGPSSKKEIVESGPNSDIQFFDLSTIVAATDNFSLANRLGEGGFGAVYKGRLPNGQEVAVKRLSKNSRQGIEELKNEVKLIARLQHRNLVRLLGCCIQEEEKMLIYEYLPNKGLDSFIFDKAKKSMLDWKKRYEIILGITRGMLYLHEDSRLKIIHRDLKASNVLLDATMNPKISDFGMAKIFDGDQIEANTNRVVGTYGYMSPEYAMKGLFSIKSDVFSFGVMLLEIISARKNNSYSPEDSLNLIEHVWDLWKESRALEIVDLSLGESYQPHEVLRCIHIGLLCVQEFAADRPSMSEIAFMLSHDTTLPSPNQSAFIFRRENNDPVASPTRVGPSSINDVTLSAIEAR</sequence>
<comment type="similarity">
    <text evidence="13">Belongs to the protein kinase superfamily. Ser/Thr protein kinase family.</text>
</comment>
<comment type="subcellular location">
    <subcellularLocation>
        <location evidence="1">Cell membrane</location>
        <topology evidence="1">Single-pass type I membrane protein</topology>
    </subcellularLocation>
</comment>
<keyword evidence="7 13" id="KW-0418">Kinase</keyword>
<dbReference type="PROSITE" id="PS50948">
    <property type="entry name" value="PAN"/>
    <property type="match status" value="1"/>
</dbReference>
<dbReference type="Gene3D" id="3.30.200.20">
    <property type="entry name" value="Phosphorylase Kinase, domain 1"/>
    <property type="match status" value="1"/>
</dbReference>
<keyword evidence="9" id="KW-1015">Disulfide bond</keyword>
<dbReference type="PROSITE" id="PS50011">
    <property type="entry name" value="PROTEIN_KINASE_DOM"/>
    <property type="match status" value="1"/>
</dbReference>
<keyword evidence="15" id="KW-1133">Transmembrane helix</keyword>
<comment type="caution">
    <text evidence="21">The sequence shown here is derived from an EMBL/GenBank/DDBJ whole genome shotgun (WGS) entry which is preliminary data.</text>
</comment>
<dbReference type="PANTHER" id="PTHR27002:SF1095">
    <property type="entry name" value="G-TYPE LECTIN S-RECEPTOR-LIKE SERINE_THREONINE-PROTEIN KINASE RKS1"/>
    <property type="match status" value="1"/>
</dbReference>
<proteinExistence type="inferred from homology"/>
<evidence type="ECO:0000256" key="16">
    <source>
        <dbReference type="SAM" id="SignalP"/>
    </source>
</evidence>
<dbReference type="PROSITE" id="PS00108">
    <property type="entry name" value="PROTEIN_KINASE_ST"/>
    <property type="match status" value="1"/>
</dbReference>
<evidence type="ECO:0000256" key="2">
    <source>
        <dbReference type="ARBA" id="ARBA00022475"/>
    </source>
</evidence>
<dbReference type="EMBL" id="CAUOFW020003193">
    <property type="protein sequence ID" value="CAK9158548.1"/>
    <property type="molecule type" value="Genomic_DNA"/>
</dbReference>
<dbReference type="SMART" id="SM00108">
    <property type="entry name" value="B_lectin"/>
    <property type="match status" value="1"/>
</dbReference>
<feature type="signal peptide" evidence="16">
    <location>
        <begin position="1"/>
        <end position="23"/>
    </location>
</feature>
<evidence type="ECO:0000256" key="3">
    <source>
        <dbReference type="ARBA" id="ARBA00022527"/>
    </source>
</evidence>
<comment type="catalytic activity">
    <reaction evidence="11 13">
        <text>L-threonyl-[protein] + ATP = O-phospho-L-threonyl-[protein] + ADP + H(+)</text>
        <dbReference type="Rhea" id="RHEA:46608"/>
        <dbReference type="Rhea" id="RHEA-COMP:11060"/>
        <dbReference type="Rhea" id="RHEA-COMP:11605"/>
        <dbReference type="ChEBI" id="CHEBI:15378"/>
        <dbReference type="ChEBI" id="CHEBI:30013"/>
        <dbReference type="ChEBI" id="CHEBI:30616"/>
        <dbReference type="ChEBI" id="CHEBI:61977"/>
        <dbReference type="ChEBI" id="CHEBI:456216"/>
        <dbReference type="EC" id="2.7.11.1"/>
    </reaction>
</comment>
<evidence type="ECO:0000256" key="12">
    <source>
        <dbReference type="ARBA" id="ARBA00048679"/>
    </source>
</evidence>
<evidence type="ECO:0000259" key="18">
    <source>
        <dbReference type="PROSITE" id="PS50927"/>
    </source>
</evidence>
<dbReference type="EC" id="2.7.11.1" evidence="13"/>
<feature type="domain" description="Bulb-type lectin" evidence="18">
    <location>
        <begin position="24"/>
        <end position="149"/>
    </location>
</feature>
<feature type="domain" description="Apple" evidence="19">
    <location>
        <begin position="341"/>
        <end position="422"/>
    </location>
</feature>
<feature type="domain" description="Protein kinase" evidence="17">
    <location>
        <begin position="519"/>
        <end position="794"/>
    </location>
</feature>
<dbReference type="EMBL" id="CAUOFW020009658">
    <property type="protein sequence ID" value="CAK9186706.1"/>
    <property type="molecule type" value="Genomic_DNA"/>
</dbReference>
<comment type="catalytic activity">
    <reaction evidence="12 13">
        <text>L-seryl-[protein] + ATP = O-phospho-L-seryl-[protein] + ADP + H(+)</text>
        <dbReference type="Rhea" id="RHEA:17989"/>
        <dbReference type="Rhea" id="RHEA-COMP:9863"/>
        <dbReference type="Rhea" id="RHEA-COMP:11604"/>
        <dbReference type="ChEBI" id="CHEBI:15378"/>
        <dbReference type="ChEBI" id="CHEBI:29999"/>
        <dbReference type="ChEBI" id="CHEBI:30616"/>
        <dbReference type="ChEBI" id="CHEBI:83421"/>
        <dbReference type="ChEBI" id="CHEBI:456216"/>
        <dbReference type="EC" id="2.7.11.1"/>
    </reaction>
</comment>
<dbReference type="GO" id="GO:0005886">
    <property type="term" value="C:plasma membrane"/>
    <property type="evidence" value="ECO:0007669"/>
    <property type="project" value="UniProtKB-SubCell"/>
</dbReference>
<evidence type="ECO:0000256" key="11">
    <source>
        <dbReference type="ARBA" id="ARBA00047899"/>
    </source>
</evidence>
<dbReference type="InterPro" id="IPR000719">
    <property type="entry name" value="Prot_kinase_dom"/>
</dbReference>
<feature type="chain" id="PRO_5044721054" description="Receptor-like serine/threonine-protein kinase" evidence="16">
    <location>
        <begin position="24"/>
        <end position="835"/>
    </location>
</feature>
<evidence type="ECO:0000256" key="1">
    <source>
        <dbReference type="ARBA" id="ARBA00004251"/>
    </source>
</evidence>
<dbReference type="AlphaFoldDB" id="A0ABC8V031"/>
<keyword evidence="15" id="KW-0812">Transmembrane</keyword>
<evidence type="ECO:0000313" key="21">
    <source>
        <dbReference type="EMBL" id="CAK9186706.1"/>
    </source>
</evidence>
<dbReference type="Pfam" id="PF01453">
    <property type="entry name" value="B_lectin"/>
    <property type="match status" value="1"/>
</dbReference>
<dbReference type="InterPro" id="IPR036426">
    <property type="entry name" value="Bulb-type_lectin_dom_sf"/>
</dbReference>
<dbReference type="CDD" id="cd14066">
    <property type="entry name" value="STKc_IRAK"/>
    <property type="match status" value="1"/>
</dbReference>
<gene>
    <name evidence="20" type="ORF">ILEXP_LOCUS27192</name>
    <name evidence="21" type="ORF">ILEXP_LOCUS57200</name>
</gene>
<dbReference type="InterPro" id="IPR003609">
    <property type="entry name" value="Pan_app"/>
</dbReference>
<evidence type="ECO:0000256" key="4">
    <source>
        <dbReference type="ARBA" id="ARBA00022679"/>
    </source>
</evidence>
<evidence type="ECO:0000256" key="14">
    <source>
        <dbReference type="PROSITE-ProRule" id="PRU10141"/>
    </source>
</evidence>
<evidence type="ECO:0000256" key="6">
    <source>
        <dbReference type="ARBA" id="ARBA00022741"/>
    </source>
</evidence>
<reference evidence="21 22" key="1">
    <citation type="submission" date="2024-02" db="EMBL/GenBank/DDBJ databases">
        <authorList>
            <person name="Vignale AGUSTIN F."/>
            <person name="Sosa J E."/>
            <person name="Modenutti C."/>
        </authorList>
    </citation>
    <scope>NUCLEOTIDE SEQUENCE [LARGE SCALE GENOMIC DNA]</scope>
</reference>
<protein>
    <recommendedName>
        <fullName evidence="13">Receptor-like serine/threonine-protein kinase</fullName>
        <ecNumber evidence="13">2.7.11.1</ecNumber>
    </recommendedName>
</protein>
<dbReference type="CDD" id="cd01098">
    <property type="entry name" value="PAN_AP_plant"/>
    <property type="match status" value="1"/>
</dbReference>
<dbReference type="FunFam" id="1.10.510.10:FF:000060">
    <property type="entry name" value="G-type lectin S-receptor-like serine/threonine-protein kinase"/>
    <property type="match status" value="1"/>
</dbReference>
<dbReference type="Gene3D" id="2.90.10.10">
    <property type="entry name" value="Bulb-type lectin domain"/>
    <property type="match status" value="1"/>
</dbReference>
<dbReference type="InterPro" id="IPR008271">
    <property type="entry name" value="Ser/Thr_kinase_AS"/>
</dbReference>
<dbReference type="Pfam" id="PF00954">
    <property type="entry name" value="S_locus_glycop"/>
    <property type="match status" value="1"/>
</dbReference>
<dbReference type="SMART" id="SM00220">
    <property type="entry name" value="S_TKc"/>
    <property type="match status" value="1"/>
</dbReference>
<dbReference type="PROSITE" id="PS50927">
    <property type="entry name" value="BULB_LECTIN"/>
    <property type="match status" value="1"/>
</dbReference>
<evidence type="ECO:0000313" key="20">
    <source>
        <dbReference type="EMBL" id="CAK9158548.1"/>
    </source>
</evidence>
<dbReference type="InterPro" id="IPR001245">
    <property type="entry name" value="Ser-Thr/Tyr_kinase_cat_dom"/>
</dbReference>
<dbReference type="SMART" id="SM00473">
    <property type="entry name" value="PAN_AP"/>
    <property type="match status" value="1"/>
</dbReference>
<feature type="transmembrane region" description="Helical" evidence="15">
    <location>
        <begin position="441"/>
        <end position="463"/>
    </location>
</feature>
<dbReference type="SUPFAM" id="SSF51110">
    <property type="entry name" value="alpha-D-mannose-specific plant lectins"/>
    <property type="match status" value="1"/>
</dbReference>
<keyword evidence="2" id="KW-1003">Cell membrane</keyword>
<keyword evidence="6 13" id="KW-0547">Nucleotide-binding</keyword>
<dbReference type="FunFam" id="3.30.200.20:FF:000195">
    <property type="entry name" value="G-type lectin S-receptor-like serine/threonine-protein kinase"/>
    <property type="match status" value="1"/>
</dbReference>
<evidence type="ECO:0000256" key="13">
    <source>
        <dbReference type="PIRNR" id="PIRNR000641"/>
    </source>
</evidence>
<dbReference type="PIRSF" id="PIRSF000641">
    <property type="entry name" value="SRK"/>
    <property type="match status" value="1"/>
</dbReference>
<organism evidence="21 22">
    <name type="scientific">Ilex paraguariensis</name>
    <name type="common">yerba mate</name>
    <dbReference type="NCBI Taxonomy" id="185542"/>
    <lineage>
        <taxon>Eukaryota</taxon>
        <taxon>Viridiplantae</taxon>
        <taxon>Streptophyta</taxon>
        <taxon>Embryophyta</taxon>
        <taxon>Tracheophyta</taxon>
        <taxon>Spermatophyta</taxon>
        <taxon>Magnoliopsida</taxon>
        <taxon>eudicotyledons</taxon>
        <taxon>Gunneridae</taxon>
        <taxon>Pentapetalae</taxon>
        <taxon>asterids</taxon>
        <taxon>campanulids</taxon>
        <taxon>Aquifoliales</taxon>
        <taxon>Aquifoliaceae</taxon>
        <taxon>Ilex</taxon>
    </lineage>
</organism>
<dbReference type="PANTHER" id="PTHR27002">
    <property type="entry name" value="RECEPTOR-LIKE SERINE/THREONINE-PROTEIN KINASE SD1-8"/>
    <property type="match status" value="1"/>
</dbReference>
<dbReference type="InterPro" id="IPR011009">
    <property type="entry name" value="Kinase-like_dom_sf"/>
</dbReference>
<evidence type="ECO:0000256" key="8">
    <source>
        <dbReference type="ARBA" id="ARBA00022840"/>
    </source>
</evidence>
<keyword evidence="10" id="KW-0325">Glycoprotein</keyword>
<keyword evidence="22" id="KW-1185">Reference proteome</keyword>